<dbReference type="NCBIfam" id="TIGR04294">
    <property type="entry name" value="pre_pil_HX9DG"/>
    <property type="match status" value="1"/>
</dbReference>
<dbReference type="OrthoDB" id="271442at2"/>
<dbReference type="NCBIfam" id="TIGR02532">
    <property type="entry name" value="IV_pilin_GFxxxE"/>
    <property type="match status" value="1"/>
</dbReference>
<protein>
    <submittedName>
        <fullName evidence="3">Type II secretion system protein G</fullName>
    </submittedName>
</protein>
<keyword evidence="1" id="KW-0812">Transmembrane</keyword>
<evidence type="ECO:0000256" key="1">
    <source>
        <dbReference type="SAM" id="Phobius"/>
    </source>
</evidence>
<dbReference type="Pfam" id="PF07963">
    <property type="entry name" value="N_methyl"/>
    <property type="match status" value="1"/>
</dbReference>
<evidence type="ECO:0000313" key="4">
    <source>
        <dbReference type="Proteomes" id="UP000317093"/>
    </source>
</evidence>
<proteinExistence type="predicted"/>
<dbReference type="Proteomes" id="UP000317093">
    <property type="component" value="Chromosome"/>
</dbReference>
<dbReference type="Gene3D" id="3.30.700.10">
    <property type="entry name" value="Glycoprotein, Type 4 Pilin"/>
    <property type="match status" value="1"/>
</dbReference>
<evidence type="ECO:0000259" key="2">
    <source>
        <dbReference type="Pfam" id="PF07596"/>
    </source>
</evidence>
<feature type="domain" description="DUF1559" evidence="2">
    <location>
        <begin position="39"/>
        <end position="296"/>
    </location>
</feature>
<dbReference type="AlphaFoldDB" id="A0A518B9N8"/>
<sequence>MPTSRGKVRRQASGFTLVELLVVIAIIGILVALLLPAVQQAREAARRAQCQSNLKQMGTALHNYHDAHDAFPPGTIYTSPSSTSSYGGWGIALLPYLDQEALFNQYNHDLSNDDNQNEPVLQRSLSVMRCPSDATTTGLVDPGADYNEVAPSSYKGVAGISSGGCGPFWDNPVTVDNGNSRPELRGLLHVVGVGNSTTESIRSVSDGTSKSFAIAEYHTTTNPNVKAFWGVSKRFYALGTAMPQTHLRALADNAECRVIDGSHCRCNRALGSLHLGGMHVLLCDGRVEFISSNIDSALYLALATIAGSEGPGMALP</sequence>
<gene>
    <name evidence="3" type="primary">xcpT_21</name>
    <name evidence="3" type="ORF">Pan216_45600</name>
</gene>
<dbReference type="PANTHER" id="PTHR30093:SF2">
    <property type="entry name" value="TYPE II SECRETION SYSTEM PROTEIN H"/>
    <property type="match status" value="1"/>
</dbReference>
<dbReference type="InterPro" id="IPR045584">
    <property type="entry name" value="Pilin-like"/>
</dbReference>
<keyword evidence="1" id="KW-1133">Transmembrane helix</keyword>
<dbReference type="SUPFAM" id="SSF54523">
    <property type="entry name" value="Pili subunits"/>
    <property type="match status" value="1"/>
</dbReference>
<keyword evidence="1" id="KW-0472">Membrane</keyword>
<dbReference type="EMBL" id="CP036279">
    <property type="protein sequence ID" value="QDU63679.1"/>
    <property type="molecule type" value="Genomic_DNA"/>
</dbReference>
<dbReference type="PANTHER" id="PTHR30093">
    <property type="entry name" value="GENERAL SECRETION PATHWAY PROTEIN G"/>
    <property type="match status" value="1"/>
</dbReference>
<dbReference type="Pfam" id="PF07596">
    <property type="entry name" value="SBP_bac_10"/>
    <property type="match status" value="1"/>
</dbReference>
<dbReference type="RefSeq" id="WP_145261328.1">
    <property type="nucleotide sequence ID" value="NZ_CP036279.1"/>
</dbReference>
<accession>A0A518B9N8</accession>
<dbReference type="InterPro" id="IPR027558">
    <property type="entry name" value="Pre_pil_HX9DG_C"/>
</dbReference>
<dbReference type="InterPro" id="IPR012902">
    <property type="entry name" value="N_methyl_site"/>
</dbReference>
<dbReference type="InterPro" id="IPR011453">
    <property type="entry name" value="DUF1559"/>
</dbReference>
<organism evidence="3 4">
    <name type="scientific">Kolteria novifilia</name>
    <dbReference type="NCBI Taxonomy" id="2527975"/>
    <lineage>
        <taxon>Bacteria</taxon>
        <taxon>Pseudomonadati</taxon>
        <taxon>Planctomycetota</taxon>
        <taxon>Planctomycetia</taxon>
        <taxon>Kolteriales</taxon>
        <taxon>Kolteriaceae</taxon>
        <taxon>Kolteria</taxon>
    </lineage>
</organism>
<dbReference type="KEGG" id="knv:Pan216_45600"/>
<dbReference type="PROSITE" id="PS00409">
    <property type="entry name" value="PROKAR_NTER_METHYL"/>
    <property type="match status" value="1"/>
</dbReference>
<feature type="transmembrane region" description="Helical" evidence="1">
    <location>
        <begin position="12"/>
        <end position="35"/>
    </location>
</feature>
<reference evidence="3 4" key="1">
    <citation type="submission" date="2019-02" db="EMBL/GenBank/DDBJ databases">
        <title>Deep-cultivation of Planctomycetes and their phenomic and genomic characterization uncovers novel biology.</title>
        <authorList>
            <person name="Wiegand S."/>
            <person name="Jogler M."/>
            <person name="Boedeker C."/>
            <person name="Pinto D."/>
            <person name="Vollmers J."/>
            <person name="Rivas-Marin E."/>
            <person name="Kohn T."/>
            <person name="Peeters S.H."/>
            <person name="Heuer A."/>
            <person name="Rast P."/>
            <person name="Oberbeckmann S."/>
            <person name="Bunk B."/>
            <person name="Jeske O."/>
            <person name="Meyerdierks A."/>
            <person name="Storesund J.E."/>
            <person name="Kallscheuer N."/>
            <person name="Luecker S."/>
            <person name="Lage O.M."/>
            <person name="Pohl T."/>
            <person name="Merkel B.J."/>
            <person name="Hornburger P."/>
            <person name="Mueller R.-W."/>
            <person name="Bruemmer F."/>
            <person name="Labrenz M."/>
            <person name="Spormann A.M."/>
            <person name="Op den Camp H."/>
            <person name="Overmann J."/>
            <person name="Amann R."/>
            <person name="Jetten M.S.M."/>
            <person name="Mascher T."/>
            <person name="Medema M.H."/>
            <person name="Devos D.P."/>
            <person name="Kaster A.-K."/>
            <person name="Ovreas L."/>
            <person name="Rohde M."/>
            <person name="Galperin M.Y."/>
            <person name="Jogler C."/>
        </authorList>
    </citation>
    <scope>NUCLEOTIDE SEQUENCE [LARGE SCALE GENOMIC DNA]</scope>
    <source>
        <strain evidence="3 4">Pan216</strain>
    </source>
</reference>
<evidence type="ECO:0000313" key="3">
    <source>
        <dbReference type="EMBL" id="QDU63679.1"/>
    </source>
</evidence>
<keyword evidence="4" id="KW-1185">Reference proteome</keyword>
<name>A0A518B9N8_9BACT</name>